<dbReference type="Gene3D" id="1.10.10.1340">
    <property type="entry name" value="Mediator of RNA polymerase II, submodule Med31 (Soh1)"/>
    <property type="match status" value="1"/>
</dbReference>
<keyword evidence="5 7" id="KW-0804">Transcription</keyword>
<evidence type="ECO:0000313" key="8">
    <source>
        <dbReference type="EMBL" id="CAD8523567.1"/>
    </source>
</evidence>
<evidence type="ECO:0000256" key="7">
    <source>
        <dbReference type="RuleBase" id="RU364129"/>
    </source>
</evidence>
<evidence type="ECO:0000256" key="5">
    <source>
        <dbReference type="ARBA" id="ARBA00023163"/>
    </source>
</evidence>
<comment type="function">
    <text evidence="7">Component of the Mediator complex, a coactivator involved in the regulated transcription of nearly all RNA polymerase II-dependent genes. Mediator functions as a bridge to convey information from gene-specific regulatory proteins to the basal RNA polymerase II transcription machinery. Mediator is recruited to promoters by direct interactions with regulatory proteins and serves as a scaffold for the assembly of a functional preinitiation complex with RNA polymerase II and the general transcription factors.</text>
</comment>
<dbReference type="Pfam" id="PF05669">
    <property type="entry name" value="Med31"/>
    <property type="match status" value="1"/>
</dbReference>
<evidence type="ECO:0000256" key="2">
    <source>
        <dbReference type="ARBA" id="ARBA00006378"/>
    </source>
</evidence>
<name>A0A7S0IJ64_MICPS</name>
<accession>A0A7S0IJ64</accession>
<evidence type="ECO:0000256" key="6">
    <source>
        <dbReference type="ARBA" id="ARBA00023242"/>
    </source>
</evidence>
<evidence type="ECO:0000256" key="3">
    <source>
        <dbReference type="ARBA" id="ARBA00023015"/>
    </source>
</evidence>
<reference evidence="8" key="1">
    <citation type="submission" date="2021-01" db="EMBL/GenBank/DDBJ databases">
        <authorList>
            <person name="Corre E."/>
            <person name="Pelletier E."/>
            <person name="Niang G."/>
            <person name="Scheremetjew M."/>
            <person name="Finn R."/>
            <person name="Kale V."/>
            <person name="Holt S."/>
            <person name="Cochrane G."/>
            <person name="Meng A."/>
            <person name="Brown T."/>
            <person name="Cohen L."/>
        </authorList>
    </citation>
    <scope>NUCLEOTIDE SEQUENCE</scope>
    <source>
        <strain evidence="8">CCMP1723</strain>
    </source>
</reference>
<gene>
    <name evidence="8" type="ORF">MCOM1403_LOCUS10262</name>
</gene>
<dbReference type="GO" id="GO:0003712">
    <property type="term" value="F:transcription coregulator activity"/>
    <property type="evidence" value="ECO:0007669"/>
    <property type="project" value="InterPro"/>
</dbReference>
<comment type="subcellular location">
    <subcellularLocation>
        <location evidence="1 7">Nucleus</location>
    </subcellularLocation>
</comment>
<dbReference type="InterPro" id="IPR008831">
    <property type="entry name" value="Mediator_Med31"/>
</dbReference>
<dbReference type="GO" id="GO:0006355">
    <property type="term" value="P:regulation of DNA-templated transcription"/>
    <property type="evidence" value="ECO:0007669"/>
    <property type="project" value="InterPro"/>
</dbReference>
<dbReference type="PANTHER" id="PTHR13186">
    <property type="entry name" value="MEDIATOR OF RNA POLYMERASE II TRANSCRIPTION SUBUNIT 31"/>
    <property type="match status" value="1"/>
</dbReference>
<organism evidence="8">
    <name type="scientific">Micromonas pusilla</name>
    <name type="common">Picoplanktonic green alga</name>
    <name type="synonym">Chromulina pusilla</name>
    <dbReference type="NCBI Taxonomy" id="38833"/>
    <lineage>
        <taxon>Eukaryota</taxon>
        <taxon>Viridiplantae</taxon>
        <taxon>Chlorophyta</taxon>
        <taxon>Mamiellophyceae</taxon>
        <taxon>Mamiellales</taxon>
        <taxon>Mamiellaceae</taxon>
        <taxon>Micromonas</taxon>
    </lineage>
</organism>
<evidence type="ECO:0000256" key="1">
    <source>
        <dbReference type="ARBA" id="ARBA00004123"/>
    </source>
</evidence>
<protein>
    <recommendedName>
        <fullName evidence="7">Mediator of RNA polymerase II transcription subunit 31</fullName>
    </recommendedName>
</protein>
<comment type="subunit">
    <text evidence="7">Component of the Mediator complex.</text>
</comment>
<keyword evidence="3 7" id="KW-0805">Transcription regulation</keyword>
<comment type="similarity">
    <text evidence="2 7">Belongs to the Mediator complex subunit 31 family.</text>
</comment>
<sequence length="135" mass="15359">MLSRDETRAAERATGASQSERFALELEFVMSLANPRYVHHLASTGAMDDPAFIAYLEYLRYWEQPQYAKFVHYPHAFYFLEQLRRPEFRKAMANPRLAEQAHAHQFWHWQRSRTELAEAAAAAATQGAGGAADGG</sequence>
<dbReference type="AlphaFoldDB" id="A0A7S0IJ64"/>
<dbReference type="InterPro" id="IPR038089">
    <property type="entry name" value="Med31_sf"/>
</dbReference>
<keyword evidence="6 7" id="KW-0539">Nucleus</keyword>
<evidence type="ECO:0000256" key="4">
    <source>
        <dbReference type="ARBA" id="ARBA00023159"/>
    </source>
</evidence>
<dbReference type="GO" id="GO:0016592">
    <property type="term" value="C:mediator complex"/>
    <property type="evidence" value="ECO:0007669"/>
    <property type="project" value="InterPro"/>
</dbReference>
<keyword evidence="4 7" id="KW-0010">Activator</keyword>
<dbReference type="EMBL" id="HBEQ01012755">
    <property type="protein sequence ID" value="CAD8523567.1"/>
    <property type="molecule type" value="Transcribed_RNA"/>
</dbReference>
<proteinExistence type="inferred from homology"/>